<dbReference type="PROSITE" id="PS00108">
    <property type="entry name" value="PROTEIN_KINASE_ST"/>
    <property type="match status" value="1"/>
</dbReference>
<evidence type="ECO:0000259" key="5">
    <source>
        <dbReference type="PROSITE" id="PS50011"/>
    </source>
</evidence>
<dbReference type="PROSITE" id="PS50011">
    <property type="entry name" value="PROTEIN_KINASE_DOM"/>
    <property type="match status" value="1"/>
</dbReference>
<reference evidence="6 7" key="1">
    <citation type="journal article" date="2013" name="BMC Genomics">
        <title>The genome and transcriptome of the pine saprophyte Ophiostoma piceae, and a comparison with the bark beetle-associated pine pathogen Grosmannia clavigera.</title>
        <authorList>
            <person name="Haridas S."/>
            <person name="Wang Y."/>
            <person name="Lim L."/>
            <person name="Massoumi Alamouti S."/>
            <person name="Jackman S."/>
            <person name="Docking R."/>
            <person name="Robertson G."/>
            <person name="Birol I."/>
            <person name="Bohlmann J."/>
            <person name="Breuil C."/>
        </authorList>
    </citation>
    <scope>NUCLEOTIDE SEQUENCE [LARGE SCALE GENOMIC DNA]</scope>
    <source>
        <strain evidence="6 7">UAMH 11346</strain>
    </source>
</reference>
<dbReference type="AlphaFoldDB" id="S3CHN8"/>
<organism evidence="6 7">
    <name type="scientific">Ophiostoma piceae (strain UAMH 11346)</name>
    <name type="common">Sap stain fungus</name>
    <dbReference type="NCBI Taxonomy" id="1262450"/>
    <lineage>
        <taxon>Eukaryota</taxon>
        <taxon>Fungi</taxon>
        <taxon>Dikarya</taxon>
        <taxon>Ascomycota</taxon>
        <taxon>Pezizomycotina</taxon>
        <taxon>Sordariomycetes</taxon>
        <taxon>Sordariomycetidae</taxon>
        <taxon>Ophiostomatales</taxon>
        <taxon>Ophiostomataceae</taxon>
        <taxon>Ophiostoma</taxon>
    </lineage>
</organism>
<evidence type="ECO:0000313" key="6">
    <source>
        <dbReference type="EMBL" id="EPE05858.1"/>
    </source>
</evidence>
<dbReference type="GO" id="GO:0044773">
    <property type="term" value="P:mitotic DNA damage checkpoint signaling"/>
    <property type="evidence" value="ECO:0007669"/>
    <property type="project" value="TreeGrafter"/>
</dbReference>
<keyword evidence="6" id="KW-0808">Transferase</keyword>
<dbReference type="Gene3D" id="1.10.510.10">
    <property type="entry name" value="Transferase(Phosphotransferase) domain 1"/>
    <property type="match status" value="1"/>
</dbReference>
<feature type="binding site" evidence="3">
    <location>
        <position position="285"/>
    </location>
    <ligand>
        <name>ATP</name>
        <dbReference type="ChEBI" id="CHEBI:30616"/>
    </ligand>
</feature>
<dbReference type="GO" id="GO:0005737">
    <property type="term" value="C:cytoplasm"/>
    <property type="evidence" value="ECO:0007669"/>
    <property type="project" value="TreeGrafter"/>
</dbReference>
<dbReference type="OMA" id="RRANDIC"/>
<dbReference type="PROSITE" id="PS00107">
    <property type="entry name" value="PROTEIN_KINASE_ATP"/>
    <property type="match status" value="1"/>
</dbReference>
<evidence type="ECO:0000256" key="3">
    <source>
        <dbReference type="PROSITE-ProRule" id="PRU10141"/>
    </source>
</evidence>
<evidence type="ECO:0000256" key="2">
    <source>
        <dbReference type="ARBA" id="ARBA00022840"/>
    </source>
</evidence>
<evidence type="ECO:0000256" key="1">
    <source>
        <dbReference type="ARBA" id="ARBA00022741"/>
    </source>
</evidence>
<feature type="compositionally biased region" description="Pro residues" evidence="4">
    <location>
        <begin position="59"/>
        <end position="71"/>
    </location>
</feature>
<dbReference type="InterPro" id="IPR017441">
    <property type="entry name" value="Protein_kinase_ATP_BS"/>
</dbReference>
<dbReference type="Pfam" id="PF00069">
    <property type="entry name" value="Pkinase"/>
    <property type="match status" value="1"/>
</dbReference>
<dbReference type="GO" id="GO:0005634">
    <property type="term" value="C:nucleus"/>
    <property type="evidence" value="ECO:0007669"/>
    <property type="project" value="TreeGrafter"/>
</dbReference>
<protein>
    <submittedName>
        <fullName evidence="6">Tousled-like kinase</fullName>
    </submittedName>
</protein>
<evidence type="ECO:0000256" key="4">
    <source>
        <dbReference type="SAM" id="MobiDB-lite"/>
    </source>
</evidence>
<dbReference type="HOGENOM" id="CLU_533270_0_0_1"/>
<dbReference type="EMBL" id="KE148155">
    <property type="protein sequence ID" value="EPE05858.1"/>
    <property type="molecule type" value="Genomic_DNA"/>
</dbReference>
<name>S3CHN8_OPHP1</name>
<dbReference type="VEuPathDB" id="FungiDB:F503_08389"/>
<dbReference type="PANTHER" id="PTHR44167">
    <property type="entry name" value="OVARIAN-SPECIFIC SERINE/THREONINE-PROTEIN KINASE LOK-RELATED"/>
    <property type="match status" value="1"/>
</dbReference>
<accession>S3CHN8</accession>
<sequence>MAYQTVVTLYPYQSEHETSGRGADKVLRFYANNHISFGHAKVADPNGREGTGPTGRPKIPVPGQTPSPFSPPQQGRNQGGPRLELRWETERKSRLGFIVGSSEDLCDIVIPEHDSTFRGVSAVQGLFSFDEQYRLTYRDLRNPDRAGDGSAISFDGHGKDDKRRGFTWVLSGTDYLDQKQPDIILRLHKFLHFRIVVTEYVWDANGYRNAVDEFRLQSGLEDKNVSKPSLDIMSFEDKNITALVTGAQTYSRGSFLINNGVLGSGTFGTVSCLYDVNKGIYIARKEPRTDARAFTGSRRLDWEKEIRLLRRVEEAATETAEARGFSQHVVRILDGALEPVPFIDLEYMPLGSLYKEHRNKPLNPLEVMSVFDQLLQALTFLHGLNPPVAHRDIKPLNVLVQHRDSGFAPFGGAEAKGIVVKLADFGLSKDETLRTVEIGTRRYMAPEISDDIPRTVRGTRRPAYTTAVDIWALGVSIYELAYPVRFSNQSPLCKRPLVGTKHPHMPAQWVQ</sequence>
<dbReference type="GO" id="GO:0004674">
    <property type="term" value="F:protein serine/threonine kinase activity"/>
    <property type="evidence" value="ECO:0007669"/>
    <property type="project" value="TreeGrafter"/>
</dbReference>
<dbReference type="InterPro" id="IPR008271">
    <property type="entry name" value="Ser/Thr_kinase_AS"/>
</dbReference>
<keyword evidence="7" id="KW-1185">Reference proteome</keyword>
<feature type="domain" description="Protein kinase" evidence="5">
    <location>
        <begin position="256"/>
        <end position="511"/>
    </location>
</feature>
<feature type="region of interest" description="Disordered" evidence="4">
    <location>
        <begin position="40"/>
        <end position="81"/>
    </location>
</feature>
<keyword evidence="2 3" id="KW-0067">ATP-binding</keyword>
<proteinExistence type="predicted"/>
<dbReference type="InterPro" id="IPR011009">
    <property type="entry name" value="Kinase-like_dom_sf"/>
</dbReference>
<dbReference type="PANTHER" id="PTHR44167:SF24">
    <property type="entry name" value="SERINE_THREONINE-PROTEIN KINASE CHK2"/>
    <property type="match status" value="1"/>
</dbReference>
<dbReference type="OrthoDB" id="10252171at2759"/>
<dbReference type="STRING" id="1262450.S3CHN8"/>
<keyword evidence="6" id="KW-0418">Kinase</keyword>
<dbReference type="InterPro" id="IPR000719">
    <property type="entry name" value="Prot_kinase_dom"/>
</dbReference>
<dbReference type="Proteomes" id="UP000016923">
    <property type="component" value="Unassembled WGS sequence"/>
</dbReference>
<dbReference type="GO" id="GO:0005524">
    <property type="term" value="F:ATP binding"/>
    <property type="evidence" value="ECO:0007669"/>
    <property type="project" value="UniProtKB-UniRule"/>
</dbReference>
<evidence type="ECO:0000313" key="7">
    <source>
        <dbReference type="Proteomes" id="UP000016923"/>
    </source>
</evidence>
<dbReference type="eggNOG" id="KOG0198">
    <property type="taxonomic scope" value="Eukaryota"/>
</dbReference>
<gene>
    <name evidence="6" type="ORF">F503_08389</name>
</gene>
<keyword evidence="1 3" id="KW-0547">Nucleotide-binding</keyword>
<dbReference type="SMART" id="SM00220">
    <property type="entry name" value="S_TKc"/>
    <property type="match status" value="1"/>
</dbReference>
<dbReference type="CDD" id="cd00180">
    <property type="entry name" value="PKc"/>
    <property type="match status" value="1"/>
</dbReference>
<dbReference type="SUPFAM" id="SSF56112">
    <property type="entry name" value="Protein kinase-like (PK-like)"/>
    <property type="match status" value="1"/>
</dbReference>